<dbReference type="InterPro" id="IPR012337">
    <property type="entry name" value="RNaseH-like_sf"/>
</dbReference>
<protein>
    <submittedName>
        <fullName evidence="1">Uncharacterized protein</fullName>
    </submittedName>
</protein>
<dbReference type="Proteomes" id="UP000652761">
    <property type="component" value="Unassembled WGS sequence"/>
</dbReference>
<gene>
    <name evidence="1" type="ORF">Taro_045964</name>
</gene>
<organism evidence="1 2">
    <name type="scientific">Colocasia esculenta</name>
    <name type="common">Wild taro</name>
    <name type="synonym">Arum esculentum</name>
    <dbReference type="NCBI Taxonomy" id="4460"/>
    <lineage>
        <taxon>Eukaryota</taxon>
        <taxon>Viridiplantae</taxon>
        <taxon>Streptophyta</taxon>
        <taxon>Embryophyta</taxon>
        <taxon>Tracheophyta</taxon>
        <taxon>Spermatophyta</taxon>
        <taxon>Magnoliopsida</taxon>
        <taxon>Liliopsida</taxon>
        <taxon>Araceae</taxon>
        <taxon>Aroideae</taxon>
        <taxon>Colocasieae</taxon>
        <taxon>Colocasia</taxon>
    </lineage>
</organism>
<dbReference type="AlphaFoldDB" id="A0A843WQZ2"/>
<evidence type="ECO:0000313" key="2">
    <source>
        <dbReference type="Proteomes" id="UP000652761"/>
    </source>
</evidence>
<accession>A0A843WQZ2</accession>
<comment type="caution">
    <text evidence="1">The sequence shown here is derived from an EMBL/GenBank/DDBJ whole genome shotgun (WGS) entry which is preliminary data.</text>
</comment>
<dbReference type="EMBL" id="NMUH01005539">
    <property type="protein sequence ID" value="MQM13042.1"/>
    <property type="molecule type" value="Genomic_DNA"/>
</dbReference>
<dbReference type="SUPFAM" id="SSF53098">
    <property type="entry name" value="Ribonuclease H-like"/>
    <property type="match status" value="1"/>
</dbReference>
<sequence length="95" mass="10154">VAYPLGNLAIKMLDEYLNNIQSLGFSPKIKGTSFKLIRWIPPIRGLVLNVNGACKGNPGLCGGGACIRDSEGILLLTFAHFYGFGTSLVAEVRSV</sequence>
<keyword evidence="2" id="KW-1185">Reference proteome</keyword>
<reference evidence="1" key="1">
    <citation type="submission" date="2017-07" db="EMBL/GenBank/DDBJ databases">
        <title>Taro Niue Genome Assembly and Annotation.</title>
        <authorList>
            <person name="Atibalentja N."/>
            <person name="Keating K."/>
            <person name="Fields C.J."/>
        </authorList>
    </citation>
    <scope>NUCLEOTIDE SEQUENCE</scope>
    <source>
        <strain evidence="1">Niue_2</strain>
        <tissue evidence="1">Leaf</tissue>
    </source>
</reference>
<evidence type="ECO:0000313" key="1">
    <source>
        <dbReference type="EMBL" id="MQM13042.1"/>
    </source>
</evidence>
<feature type="non-terminal residue" evidence="1">
    <location>
        <position position="1"/>
    </location>
</feature>
<name>A0A843WQZ2_COLES</name>
<proteinExistence type="predicted"/>
<dbReference type="OrthoDB" id="1270183at2759"/>